<comment type="similarity">
    <text evidence="3 11">Belongs to the NadD family.</text>
</comment>
<dbReference type="InterPro" id="IPR004821">
    <property type="entry name" value="Cyt_trans-like"/>
</dbReference>
<dbReference type="UniPathway" id="UPA00253">
    <property type="reaction ID" value="UER00332"/>
</dbReference>
<dbReference type="PANTHER" id="PTHR39321:SF3">
    <property type="entry name" value="PHOSPHOPANTETHEINE ADENYLYLTRANSFERASE"/>
    <property type="match status" value="1"/>
</dbReference>
<feature type="domain" description="Cytidyltransferase-like" evidence="12">
    <location>
        <begin position="30"/>
        <end position="208"/>
    </location>
</feature>
<keyword evidence="8 11" id="KW-0067">ATP-binding</keyword>
<comment type="catalytic activity">
    <reaction evidence="10 11">
        <text>nicotinate beta-D-ribonucleotide + ATP + H(+) = deamido-NAD(+) + diphosphate</text>
        <dbReference type="Rhea" id="RHEA:22860"/>
        <dbReference type="ChEBI" id="CHEBI:15378"/>
        <dbReference type="ChEBI" id="CHEBI:30616"/>
        <dbReference type="ChEBI" id="CHEBI:33019"/>
        <dbReference type="ChEBI" id="CHEBI:57502"/>
        <dbReference type="ChEBI" id="CHEBI:58437"/>
        <dbReference type="EC" id="2.7.7.18"/>
    </reaction>
</comment>
<comment type="function">
    <text evidence="1 11">Catalyzes the reversible adenylation of nicotinate mononucleotide (NaMN) to nicotinic acid adenine dinucleotide (NaAD).</text>
</comment>
<comment type="pathway">
    <text evidence="2 11">Cofactor biosynthesis; NAD(+) biosynthesis; deamido-NAD(+) from nicotinate D-ribonucleotide: step 1/1.</text>
</comment>
<evidence type="ECO:0000313" key="14">
    <source>
        <dbReference type="Proteomes" id="UP000528964"/>
    </source>
</evidence>
<evidence type="ECO:0000256" key="3">
    <source>
        <dbReference type="ARBA" id="ARBA00009014"/>
    </source>
</evidence>
<sequence length="219" mass="24075">MSRVARLRLPGGRTGLPRLPPHAPGMTIGLFGGTFNPPHEGHRRASLLALRRLGLDQVWWLVTPGNPLKNNDALPPLPQRMEAARRAAAHPDISVSDAEAAIGVRFTYDAIAYLAARCRGVSFVWIMGADNLESFHGWQRWREIADLVPIAVVDRPGATFSPSSRAAHALARYRVPERQARSLSRMKPPAWCFLHGPRSALSSTILRKEALHPGQNAPT</sequence>
<dbReference type="EMBL" id="JACIDR010000003">
    <property type="protein sequence ID" value="MBB3973389.1"/>
    <property type="molecule type" value="Genomic_DNA"/>
</dbReference>
<proteinExistence type="inferred from homology"/>
<dbReference type="Proteomes" id="UP000528964">
    <property type="component" value="Unassembled WGS sequence"/>
</dbReference>
<keyword evidence="9 11" id="KW-0520">NAD</keyword>
<evidence type="ECO:0000256" key="6">
    <source>
        <dbReference type="ARBA" id="ARBA00022695"/>
    </source>
</evidence>
<dbReference type="NCBIfam" id="NF000843">
    <property type="entry name" value="PRK00071.2-2"/>
    <property type="match status" value="1"/>
</dbReference>
<evidence type="ECO:0000313" key="13">
    <source>
        <dbReference type="EMBL" id="MBB3973389.1"/>
    </source>
</evidence>
<keyword evidence="6 11" id="KW-0548">Nucleotidyltransferase</keyword>
<evidence type="ECO:0000256" key="4">
    <source>
        <dbReference type="ARBA" id="ARBA00022642"/>
    </source>
</evidence>
<dbReference type="GO" id="GO:0005524">
    <property type="term" value="F:ATP binding"/>
    <property type="evidence" value="ECO:0007669"/>
    <property type="project" value="UniProtKB-KW"/>
</dbReference>
<evidence type="ECO:0000259" key="12">
    <source>
        <dbReference type="Pfam" id="PF01467"/>
    </source>
</evidence>
<evidence type="ECO:0000256" key="10">
    <source>
        <dbReference type="ARBA" id="ARBA00048721"/>
    </source>
</evidence>
<dbReference type="PANTHER" id="PTHR39321">
    <property type="entry name" value="NICOTINATE-NUCLEOTIDE ADENYLYLTRANSFERASE-RELATED"/>
    <property type="match status" value="1"/>
</dbReference>
<dbReference type="GO" id="GO:0009435">
    <property type="term" value="P:NAD+ biosynthetic process"/>
    <property type="evidence" value="ECO:0007669"/>
    <property type="project" value="UniProtKB-UniRule"/>
</dbReference>
<gene>
    <name evidence="11" type="primary">nadD</name>
    <name evidence="13" type="ORF">GGR24_002059</name>
</gene>
<dbReference type="EC" id="2.7.7.18" evidence="11"/>
<evidence type="ECO:0000256" key="7">
    <source>
        <dbReference type="ARBA" id="ARBA00022741"/>
    </source>
</evidence>
<comment type="caution">
    <text evidence="13">The sequence shown here is derived from an EMBL/GenBank/DDBJ whole genome shotgun (WGS) entry which is preliminary data.</text>
</comment>
<dbReference type="InterPro" id="IPR005248">
    <property type="entry name" value="NadD/NMNAT"/>
</dbReference>
<reference evidence="13 14" key="1">
    <citation type="submission" date="2020-08" db="EMBL/GenBank/DDBJ databases">
        <title>Genomic Encyclopedia of Type Strains, Phase IV (KMG-IV): sequencing the most valuable type-strain genomes for metagenomic binning, comparative biology and taxonomic classification.</title>
        <authorList>
            <person name="Goeker M."/>
        </authorList>
    </citation>
    <scope>NUCLEOTIDE SEQUENCE [LARGE SCALE GENOMIC DNA]</scope>
    <source>
        <strain evidence="13 14">DSM 25481</strain>
    </source>
</reference>
<dbReference type="GO" id="GO:0004515">
    <property type="term" value="F:nicotinate-nucleotide adenylyltransferase activity"/>
    <property type="evidence" value="ECO:0007669"/>
    <property type="project" value="UniProtKB-UniRule"/>
</dbReference>
<name>A0A7W6D028_9HYPH</name>
<keyword evidence="5 11" id="KW-0808">Transferase</keyword>
<dbReference type="Gene3D" id="3.40.50.620">
    <property type="entry name" value="HUPs"/>
    <property type="match status" value="1"/>
</dbReference>
<evidence type="ECO:0000256" key="11">
    <source>
        <dbReference type="HAMAP-Rule" id="MF_00244"/>
    </source>
</evidence>
<evidence type="ECO:0000256" key="8">
    <source>
        <dbReference type="ARBA" id="ARBA00022840"/>
    </source>
</evidence>
<dbReference type="Pfam" id="PF01467">
    <property type="entry name" value="CTP_transf_like"/>
    <property type="match status" value="1"/>
</dbReference>
<dbReference type="NCBIfam" id="NF000845">
    <property type="entry name" value="PRK00071.2-4"/>
    <property type="match status" value="1"/>
</dbReference>
<evidence type="ECO:0000256" key="1">
    <source>
        <dbReference type="ARBA" id="ARBA00002324"/>
    </source>
</evidence>
<organism evidence="13 14">
    <name type="scientific">Hansschlegelia beijingensis</name>
    <dbReference type="NCBI Taxonomy" id="1133344"/>
    <lineage>
        <taxon>Bacteria</taxon>
        <taxon>Pseudomonadati</taxon>
        <taxon>Pseudomonadota</taxon>
        <taxon>Alphaproteobacteria</taxon>
        <taxon>Hyphomicrobiales</taxon>
        <taxon>Methylopilaceae</taxon>
        <taxon>Hansschlegelia</taxon>
    </lineage>
</organism>
<accession>A0A7W6D028</accession>
<dbReference type="HAMAP" id="MF_00244">
    <property type="entry name" value="NaMN_adenylyltr"/>
    <property type="match status" value="1"/>
</dbReference>
<protein>
    <recommendedName>
        <fullName evidence="11">Probable nicotinate-nucleotide adenylyltransferase</fullName>
        <ecNumber evidence="11">2.7.7.18</ecNumber>
    </recommendedName>
    <alternativeName>
        <fullName evidence="11">Deamido-NAD(+) diphosphorylase</fullName>
    </alternativeName>
    <alternativeName>
        <fullName evidence="11">Deamido-NAD(+) pyrophosphorylase</fullName>
    </alternativeName>
    <alternativeName>
        <fullName evidence="11">Nicotinate mononucleotide adenylyltransferase</fullName>
        <shortName evidence="11">NaMN adenylyltransferase</shortName>
    </alternativeName>
</protein>
<dbReference type="SUPFAM" id="SSF52374">
    <property type="entry name" value="Nucleotidylyl transferase"/>
    <property type="match status" value="1"/>
</dbReference>
<keyword evidence="4 11" id="KW-0662">Pyridine nucleotide biosynthesis</keyword>
<dbReference type="CDD" id="cd02165">
    <property type="entry name" value="NMNAT"/>
    <property type="match status" value="1"/>
</dbReference>
<evidence type="ECO:0000256" key="5">
    <source>
        <dbReference type="ARBA" id="ARBA00022679"/>
    </source>
</evidence>
<keyword evidence="14" id="KW-1185">Reference proteome</keyword>
<evidence type="ECO:0000256" key="9">
    <source>
        <dbReference type="ARBA" id="ARBA00023027"/>
    </source>
</evidence>
<dbReference type="InterPro" id="IPR014729">
    <property type="entry name" value="Rossmann-like_a/b/a_fold"/>
</dbReference>
<dbReference type="AlphaFoldDB" id="A0A7W6D028"/>
<evidence type="ECO:0000256" key="2">
    <source>
        <dbReference type="ARBA" id="ARBA00005019"/>
    </source>
</evidence>
<keyword evidence="7 11" id="KW-0547">Nucleotide-binding</keyword>